<dbReference type="GO" id="GO:0005886">
    <property type="term" value="C:plasma membrane"/>
    <property type="evidence" value="ECO:0007669"/>
    <property type="project" value="TreeGrafter"/>
</dbReference>
<dbReference type="PANTHER" id="PTHR35793">
    <property type="entry name" value="INNER MEMBRANE PROTEIN YJIG"/>
    <property type="match status" value="1"/>
</dbReference>
<keyword evidence="1" id="KW-0812">Transmembrane</keyword>
<organism evidence="3 4">
    <name type="scientific">Eshraghiella crossota DSM 2876</name>
    <dbReference type="NCBI Taxonomy" id="511680"/>
    <lineage>
        <taxon>Bacteria</taxon>
        <taxon>Bacillati</taxon>
        <taxon>Bacillota</taxon>
        <taxon>Clostridia</taxon>
        <taxon>Lachnospirales</taxon>
        <taxon>Lachnospiraceae</taxon>
        <taxon>Eshraghiella</taxon>
    </lineage>
</organism>
<name>D4RXM8_9FIRM</name>
<gene>
    <name evidence="3" type="ORF">BUTYVIB_00579</name>
</gene>
<comment type="caution">
    <text evidence="3">The sequence shown here is derived from an EMBL/GenBank/DDBJ whole genome shotgun (WGS) entry which is preliminary data.</text>
</comment>
<dbReference type="Pfam" id="PF07670">
    <property type="entry name" value="Gate"/>
    <property type="match status" value="1"/>
</dbReference>
<evidence type="ECO:0000313" key="4">
    <source>
        <dbReference type="Proteomes" id="UP000006238"/>
    </source>
</evidence>
<keyword evidence="1" id="KW-0472">Membrane</keyword>
<dbReference type="Proteomes" id="UP000006238">
    <property type="component" value="Unassembled WGS sequence"/>
</dbReference>
<feature type="transmembrane region" description="Helical" evidence="1">
    <location>
        <begin position="7"/>
        <end position="25"/>
    </location>
</feature>
<evidence type="ECO:0000256" key="1">
    <source>
        <dbReference type="SAM" id="Phobius"/>
    </source>
</evidence>
<dbReference type="RefSeq" id="WP_005601523.1">
    <property type="nucleotide sequence ID" value="NZ_GG663520.1"/>
</dbReference>
<evidence type="ECO:0000259" key="2">
    <source>
        <dbReference type="Pfam" id="PF07670"/>
    </source>
</evidence>
<dbReference type="PANTHER" id="PTHR35793:SF2">
    <property type="entry name" value="INNER MEMBRANE PROTEIN YJIG"/>
    <property type="match status" value="1"/>
</dbReference>
<keyword evidence="4" id="KW-1185">Reference proteome</keyword>
<feature type="domain" description="Nucleoside transporter/FeoB GTPase Gate" evidence="2">
    <location>
        <begin position="45"/>
        <end position="144"/>
    </location>
</feature>
<feature type="transmembrane region" description="Helical" evidence="1">
    <location>
        <begin position="153"/>
        <end position="174"/>
    </location>
</feature>
<evidence type="ECO:0000313" key="3">
    <source>
        <dbReference type="EMBL" id="EFF69390.1"/>
    </source>
</evidence>
<dbReference type="InterPro" id="IPR052549">
    <property type="entry name" value="SpmB"/>
</dbReference>
<dbReference type="HOGENOM" id="CLU_127717_0_0_9"/>
<dbReference type="STRING" id="45851.BHV86_03015"/>
<sequence>MKIIIYLSEFMIPITAIFIVGYGLIKKQKVYEQFIDGAKDGLGTVLSIIPTLIGLMIGVKVISASGLLLWIAKAIGKYTTHIGVPADVIPIIIVRFFSSNAANTLCLDLFERCGTDSYEGFLVSIIMSCTETIFYTLSVYATAAKVTKTRWTLAGAFIATMAGVAASVVITSMVI</sequence>
<accession>D4RXM8</accession>
<feature type="transmembrane region" description="Helical" evidence="1">
    <location>
        <begin position="45"/>
        <end position="71"/>
    </location>
</feature>
<proteinExistence type="predicted"/>
<dbReference type="eggNOG" id="COG0700">
    <property type="taxonomic scope" value="Bacteria"/>
</dbReference>
<reference evidence="3 4" key="1">
    <citation type="submission" date="2010-02" db="EMBL/GenBank/DDBJ databases">
        <authorList>
            <person name="Weinstock G."/>
            <person name="Sodergren E."/>
            <person name="Clifton S."/>
            <person name="Fulton L."/>
            <person name="Fulton B."/>
            <person name="Courtney L."/>
            <person name="Fronick C."/>
            <person name="Harrison M."/>
            <person name="Strong C."/>
            <person name="Farmer C."/>
            <person name="Delahaunty K."/>
            <person name="Markovic C."/>
            <person name="Hall O."/>
            <person name="Minx P."/>
            <person name="Tomlinson C."/>
            <person name="Mitreva M."/>
            <person name="Nelson J."/>
            <person name="Hou S."/>
            <person name="Wollam A."/>
            <person name="Pepin K.H."/>
            <person name="Johnson M."/>
            <person name="Bhonagiri V."/>
            <person name="Zhang X."/>
            <person name="Suruliraj S."/>
            <person name="Warren W."/>
            <person name="Chinwalla A."/>
            <person name="Mardis E.R."/>
            <person name="Wilson R.K."/>
        </authorList>
    </citation>
    <scope>NUCLEOTIDE SEQUENCE [LARGE SCALE GENOMIC DNA]</scope>
    <source>
        <strain evidence="3 4">DSM 2876</strain>
    </source>
</reference>
<feature type="transmembrane region" description="Helical" evidence="1">
    <location>
        <begin position="118"/>
        <end position="141"/>
    </location>
</feature>
<protein>
    <recommendedName>
        <fullName evidence="2">Nucleoside transporter/FeoB GTPase Gate domain-containing protein</fullName>
    </recommendedName>
</protein>
<dbReference type="GeneID" id="98919375"/>
<keyword evidence="1" id="KW-1133">Transmembrane helix</keyword>
<dbReference type="InterPro" id="IPR011642">
    <property type="entry name" value="Gate_dom"/>
</dbReference>
<dbReference type="AlphaFoldDB" id="D4RXM8"/>
<dbReference type="EMBL" id="ABWN01000019">
    <property type="protein sequence ID" value="EFF69390.1"/>
    <property type="molecule type" value="Genomic_DNA"/>
</dbReference>